<keyword evidence="3" id="KW-1185">Reference proteome</keyword>
<evidence type="ECO:0000313" key="3">
    <source>
        <dbReference type="Proteomes" id="UP000825799"/>
    </source>
</evidence>
<dbReference type="EMBL" id="CP080590">
    <property type="protein sequence ID" value="QYO76891.1"/>
    <property type="molecule type" value="Genomic_DNA"/>
</dbReference>
<evidence type="ECO:0000313" key="2">
    <source>
        <dbReference type="EMBL" id="QYO76891.1"/>
    </source>
</evidence>
<gene>
    <name evidence="2" type="ORF">K1X15_20370</name>
</gene>
<accession>A0ABX8WFW2</accession>
<dbReference type="SUPFAM" id="SSF50249">
    <property type="entry name" value="Nucleic acid-binding proteins"/>
    <property type="match status" value="1"/>
</dbReference>
<dbReference type="RefSeq" id="WP_220305355.1">
    <property type="nucleotide sequence ID" value="NZ_CP080590.1"/>
</dbReference>
<feature type="domain" description="CSD" evidence="1">
    <location>
        <begin position="4"/>
        <end position="34"/>
    </location>
</feature>
<protein>
    <submittedName>
        <fullName evidence="2">Cold shock domain-containing protein</fullName>
    </submittedName>
</protein>
<organism evidence="2 3">
    <name type="scientific">Devosia salina</name>
    <dbReference type="NCBI Taxonomy" id="2860336"/>
    <lineage>
        <taxon>Bacteria</taxon>
        <taxon>Pseudomonadati</taxon>
        <taxon>Pseudomonadota</taxon>
        <taxon>Alphaproteobacteria</taxon>
        <taxon>Hyphomicrobiales</taxon>
        <taxon>Devosiaceae</taxon>
        <taxon>Devosia</taxon>
    </lineage>
</organism>
<proteinExistence type="predicted"/>
<reference evidence="2 3" key="1">
    <citation type="submission" date="2021-08" db="EMBL/GenBank/DDBJ databases">
        <title>Devosia salina sp. nov., isolated from the South China Sea sediment.</title>
        <authorList>
            <person name="Zhou Z."/>
        </authorList>
    </citation>
    <scope>NUCLEOTIDE SEQUENCE [LARGE SCALE GENOMIC DNA]</scope>
    <source>
        <strain evidence="2 3">SCS-3</strain>
    </source>
</reference>
<dbReference type="Proteomes" id="UP000825799">
    <property type="component" value="Chromosome"/>
</dbReference>
<dbReference type="Gene3D" id="2.40.50.140">
    <property type="entry name" value="Nucleic acid-binding proteins"/>
    <property type="match status" value="1"/>
</dbReference>
<dbReference type="InterPro" id="IPR002059">
    <property type="entry name" value="CSP_DNA-bd"/>
</dbReference>
<dbReference type="InterPro" id="IPR012340">
    <property type="entry name" value="NA-bd_OB-fold"/>
</dbReference>
<evidence type="ECO:0000259" key="1">
    <source>
        <dbReference type="Pfam" id="PF00313"/>
    </source>
</evidence>
<sequence length="49" mass="5474">MAETGQLVQWNDERGFGFIEGSDGGRHFVHISAIGRICHATPHWGPREI</sequence>
<dbReference type="Pfam" id="PF00313">
    <property type="entry name" value="CSD"/>
    <property type="match status" value="1"/>
</dbReference>
<name>A0ABX8WFW2_9HYPH</name>